<dbReference type="RefSeq" id="WP_188652943.1">
    <property type="nucleotide sequence ID" value="NZ_BMNR01000004.1"/>
</dbReference>
<name>A0A8J3BPR9_9FLAO</name>
<comment type="caution">
    <text evidence="2">The sequence shown here is derived from an EMBL/GenBank/DDBJ whole genome shotgun (WGS) entry which is preliminary data.</text>
</comment>
<dbReference type="AlphaFoldDB" id="A0A8J3BPR9"/>
<feature type="transmembrane region" description="Helical" evidence="1">
    <location>
        <begin position="69"/>
        <end position="86"/>
    </location>
</feature>
<gene>
    <name evidence="2" type="ORF">GCM10007962_21720</name>
</gene>
<evidence type="ECO:0000313" key="2">
    <source>
        <dbReference type="EMBL" id="GGK27109.1"/>
    </source>
</evidence>
<dbReference type="EMBL" id="BMNR01000004">
    <property type="protein sequence ID" value="GGK27109.1"/>
    <property type="molecule type" value="Genomic_DNA"/>
</dbReference>
<organism evidence="2 3">
    <name type="scientific">Yeosuana aromativorans</name>
    <dbReference type="NCBI Taxonomy" id="288019"/>
    <lineage>
        <taxon>Bacteria</taxon>
        <taxon>Pseudomonadati</taxon>
        <taxon>Bacteroidota</taxon>
        <taxon>Flavobacteriia</taxon>
        <taxon>Flavobacteriales</taxon>
        <taxon>Flavobacteriaceae</taxon>
        <taxon>Yeosuana</taxon>
    </lineage>
</organism>
<dbReference type="Proteomes" id="UP000612329">
    <property type="component" value="Unassembled WGS sequence"/>
</dbReference>
<reference evidence="2" key="2">
    <citation type="submission" date="2020-09" db="EMBL/GenBank/DDBJ databases">
        <authorList>
            <person name="Sun Q."/>
            <person name="Ohkuma M."/>
        </authorList>
    </citation>
    <scope>NUCLEOTIDE SEQUENCE</scope>
    <source>
        <strain evidence="2">JCM 12862</strain>
    </source>
</reference>
<protein>
    <submittedName>
        <fullName evidence="2">Uncharacterized protein</fullName>
    </submittedName>
</protein>
<proteinExistence type="predicted"/>
<accession>A0A8J3BPR9</accession>
<keyword evidence="1" id="KW-1133">Transmembrane helix</keyword>
<keyword evidence="3" id="KW-1185">Reference proteome</keyword>
<keyword evidence="1" id="KW-0812">Transmembrane</keyword>
<reference evidence="2" key="1">
    <citation type="journal article" date="2014" name="Int. J. Syst. Evol. Microbiol.">
        <title>Complete genome sequence of Corynebacterium casei LMG S-19264T (=DSM 44701T), isolated from a smear-ripened cheese.</title>
        <authorList>
            <consortium name="US DOE Joint Genome Institute (JGI-PGF)"/>
            <person name="Walter F."/>
            <person name="Albersmeier A."/>
            <person name="Kalinowski J."/>
            <person name="Ruckert C."/>
        </authorList>
    </citation>
    <scope>NUCLEOTIDE SEQUENCE</scope>
    <source>
        <strain evidence="2">JCM 12862</strain>
    </source>
</reference>
<evidence type="ECO:0000313" key="3">
    <source>
        <dbReference type="Proteomes" id="UP000612329"/>
    </source>
</evidence>
<keyword evidence="1" id="KW-0472">Membrane</keyword>
<sequence length="88" mass="10028">MGGEGSMMAANNSLKNNRNLVAKRKEKKALSGSYANLKLAKFPKATPEQLERIKKKIQSDNRQLRRKQIVIFGIIIVIIVSFIFYFKS</sequence>
<evidence type="ECO:0000256" key="1">
    <source>
        <dbReference type="SAM" id="Phobius"/>
    </source>
</evidence>